<dbReference type="AlphaFoldDB" id="A0AA48RG30"/>
<sequence length="47" mass="5712">MPENYYGVVEMAFSFGLLIVFCVWQLWSVEKTRKRLREEQLRKGDEE</sequence>
<name>A0AA48RG30_9ZZZZ</name>
<protein>
    <recommendedName>
        <fullName evidence="3">Heme exporter protein D</fullName>
    </recommendedName>
</protein>
<evidence type="ECO:0008006" key="3">
    <source>
        <dbReference type="Google" id="ProtNLM"/>
    </source>
</evidence>
<gene>
    <name evidence="2" type="ORF">AMST5_04329</name>
</gene>
<keyword evidence="1" id="KW-0812">Transmembrane</keyword>
<keyword evidence="1" id="KW-1133">Transmembrane helix</keyword>
<reference evidence="2" key="1">
    <citation type="submission" date="2023-07" db="EMBL/GenBank/DDBJ databases">
        <authorList>
            <person name="Pelsma A.J. K."/>
        </authorList>
    </citation>
    <scope>NUCLEOTIDE SEQUENCE</scope>
</reference>
<keyword evidence="1" id="KW-0472">Membrane</keyword>
<feature type="transmembrane region" description="Helical" evidence="1">
    <location>
        <begin position="6"/>
        <end position="27"/>
    </location>
</feature>
<evidence type="ECO:0000256" key="1">
    <source>
        <dbReference type="SAM" id="Phobius"/>
    </source>
</evidence>
<proteinExistence type="predicted"/>
<accession>A0AA48RG30</accession>
<organism evidence="2">
    <name type="scientific">freshwater sediment metagenome</name>
    <dbReference type="NCBI Taxonomy" id="556182"/>
    <lineage>
        <taxon>unclassified sequences</taxon>
        <taxon>metagenomes</taxon>
        <taxon>ecological metagenomes</taxon>
    </lineage>
</organism>
<evidence type="ECO:0000313" key="2">
    <source>
        <dbReference type="EMBL" id="CAJ0893732.1"/>
    </source>
</evidence>
<dbReference type="EMBL" id="OY288114">
    <property type="protein sequence ID" value="CAJ0893732.1"/>
    <property type="molecule type" value="Genomic_DNA"/>
</dbReference>